<dbReference type="Gene3D" id="2.60.120.200">
    <property type="match status" value="1"/>
</dbReference>
<feature type="signal peptide" evidence="1">
    <location>
        <begin position="1"/>
        <end position="23"/>
    </location>
</feature>
<accession>A0ABQ2AUG9</accession>
<reference evidence="3" key="1">
    <citation type="journal article" date="2019" name="Int. J. Syst. Evol. Microbiol.">
        <title>The Global Catalogue of Microorganisms (GCM) 10K type strain sequencing project: providing services to taxonomists for standard genome sequencing and annotation.</title>
        <authorList>
            <consortium name="The Broad Institute Genomics Platform"/>
            <consortium name="The Broad Institute Genome Sequencing Center for Infectious Disease"/>
            <person name="Wu L."/>
            <person name="Ma J."/>
        </authorList>
    </citation>
    <scope>NUCLEOTIDE SEQUENCE [LARGE SCALE GENOMIC DNA]</scope>
    <source>
        <strain evidence="3">CGMCC 1.12778</strain>
    </source>
</reference>
<evidence type="ECO:0000313" key="3">
    <source>
        <dbReference type="Proteomes" id="UP000643279"/>
    </source>
</evidence>
<proteinExistence type="predicted"/>
<organism evidence="2 3">
    <name type="scientific">Arthrobacter liuii</name>
    <dbReference type="NCBI Taxonomy" id="1476996"/>
    <lineage>
        <taxon>Bacteria</taxon>
        <taxon>Bacillati</taxon>
        <taxon>Actinomycetota</taxon>
        <taxon>Actinomycetes</taxon>
        <taxon>Micrococcales</taxon>
        <taxon>Micrococcaceae</taxon>
        <taxon>Arthrobacter</taxon>
    </lineage>
</organism>
<sequence>MKTRFFTTAATILAIPIVTGSLAAVPAQAATACRVGTPAPADSYPGTVVTANNFESGTLSGFLVKTSGTGTASVTSTIAKSGTCSAYLHATADAGSIADFSSALPAPSAGAYADGWFDISQAGVSGNDVPYFRFFSGNTRFADIYRYNSNGQLWLQVLSPSGSFTYTKLMASSITLNSWHHVVMHAVPKGTATTVQVWFDNVAVFSGQVSTVATSVDRIQLGSEHDRQLGDTHIDNLIVKAGS</sequence>
<keyword evidence="1" id="KW-0732">Signal</keyword>
<protein>
    <recommendedName>
        <fullName evidence="4">Concanavalin A-like lectin/glucanases superfamily protein</fullName>
    </recommendedName>
</protein>
<dbReference type="Proteomes" id="UP000643279">
    <property type="component" value="Unassembled WGS sequence"/>
</dbReference>
<name>A0ABQ2AUG9_9MICC</name>
<dbReference type="SUPFAM" id="SSF49899">
    <property type="entry name" value="Concanavalin A-like lectins/glucanases"/>
    <property type="match status" value="1"/>
</dbReference>
<dbReference type="EMBL" id="BMFW01000015">
    <property type="protein sequence ID" value="GGH98134.1"/>
    <property type="molecule type" value="Genomic_DNA"/>
</dbReference>
<gene>
    <name evidence="2" type="ORF">GCM10007170_29980</name>
</gene>
<dbReference type="InterPro" id="IPR013320">
    <property type="entry name" value="ConA-like_dom_sf"/>
</dbReference>
<comment type="caution">
    <text evidence="2">The sequence shown here is derived from an EMBL/GenBank/DDBJ whole genome shotgun (WGS) entry which is preliminary data.</text>
</comment>
<evidence type="ECO:0000256" key="1">
    <source>
        <dbReference type="SAM" id="SignalP"/>
    </source>
</evidence>
<dbReference type="PROSITE" id="PS51257">
    <property type="entry name" value="PROKAR_LIPOPROTEIN"/>
    <property type="match status" value="1"/>
</dbReference>
<feature type="chain" id="PRO_5046810008" description="Concanavalin A-like lectin/glucanases superfamily protein" evidence="1">
    <location>
        <begin position="24"/>
        <end position="243"/>
    </location>
</feature>
<keyword evidence="3" id="KW-1185">Reference proteome</keyword>
<evidence type="ECO:0000313" key="2">
    <source>
        <dbReference type="EMBL" id="GGH98134.1"/>
    </source>
</evidence>
<evidence type="ECO:0008006" key="4">
    <source>
        <dbReference type="Google" id="ProtNLM"/>
    </source>
</evidence>